<dbReference type="BioCyc" id="TINT75379:TINT_RS03150-MONOMER"/>
<dbReference type="KEGG" id="tin:Tint_0628"/>
<evidence type="ECO:0008006" key="3">
    <source>
        <dbReference type="Google" id="ProtNLM"/>
    </source>
</evidence>
<name>D5X5X5_THIK1</name>
<organism evidence="2">
    <name type="scientific">Thiomonas intermedia (strain K12)</name>
    <name type="common">Thiobacillus intermedius</name>
    <dbReference type="NCBI Taxonomy" id="75379"/>
    <lineage>
        <taxon>Bacteria</taxon>
        <taxon>Pseudomonadati</taxon>
        <taxon>Pseudomonadota</taxon>
        <taxon>Betaproteobacteria</taxon>
        <taxon>Burkholderiales</taxon>
        <taxon>Thiomonas</taxon>
    </lineage>
</organism>
<dbReference type="EMBL" id="CP002021">
    <property type="protein sequence ID" value="ADG30028.1"/>
    <property type="molecule type" value="Genomic_DNA"/>
</dbReference>
<dbReference type="HOGENOM" id="CLU_185923_0_0_4"/>
<feature type="region of interest" description="Disordered" evidence="1">
    <location>
        <begin position="74"/>
        <end position="102"/>
    </location>
</feature>
<proteinExistence type="predicted"/>
<dbReference type="AlphaFoldDB" id="D5X5X5"/>
<dbReference type="eggNOG" id="COG5304">
    <property type="taxonomic scope" value="Bacteria"/>
</dbReference>
<reference evidence="2" key="1">
    <citation type="submission" date="2010-04" db="EMBL/GenBank/DDBJ databases">
        <title>Complete sequence of Thiomonas intermedia K12.</title>
        <authorList>
            <consortium name="US DOE Joint Genome Institute"/>
            <person name="Lucas S."/>
            <person name="Copeland A."/>
            <person name="Lapidus A."/>
            <person name="Cheng J.-F."/>
            <person name="Bruce D."/>
            <person name="Goodwin L."/>
            <person name="Pitluck S."/>
            <person name="Davenport K."/>
            <person name="Detter J.C."/>
            <person name="Han C."/>
            <person name="Tapia R."/>
            <person name="Land M."/>
            <person name="Hauser L."/>
            <person name="Kyrpides N."/>
            <person name="Ovchinnikova G."/>
            <person name="Kerfeld C.A."/>
            <person name="Cannon G.C."/>
            <person name="Heinhorst S."/>
            <person name="Woyke T."/>
        </authorList>
    </citation>
    <scope>NUCLEOTIDE SEQUENCE [LARGE SCALE GENOMIC DNA]</scope>
    <source>
        <strain evidence="2">K12</strain>
    </source>
</reference>
<accession>D5X5X5</accession>
<gene>
    <name evidence="2" type="ordered locus">Tint_0628</name>
</gene>
<dbReference type="STRING" id="75379.Tint_0628"/>
<protein>
    <recommendedName>
        <fullName evidence="3">CopG family transcriptional regulator</fullName>
    </recommendedName>
</protein>
<evidence type="ECO:0000256" key="1">
    <source>
        <dbReference type="SAM" id="MobiDB-lite"/>
    </source>
</evidence>
<sequence>MSKKIKYTDEPIGDVEIVKDFLPPPEALVFREEGVKVTLALSKKSVDFFKHQAQAHHSQYQRMIRNLLDAYVDRHNAASSPKPPRKQTVKGGSAKSSVAKTH</sequence>
<evidence type="ECO:0000313" key="2">
    <source>
        <dbReference type="EMBL" id="ADG30028.1"/>
    </source>
</evidence>